<organism evidence="6 7">
    <name type="scientific">Fonsecaea multimorphosa CBS 102226</name>
    <dbReference type="NCBI Taxonomy" id="1442371"/>
    <lineage>
        <taxon>Eukaryota</taxon>
        <taxon>Fungi</taxon>
        <taxon>Dikarya</taxon>
        <taxon>Ascomycota</taxon>
        <taxon>Pezizomycotina</taxon>
        <taxon>Eurotiomycetes</taxon>
        <taxon>Chaetothyriomycetidae</taxon>
        <taxon>Chaetothyriales</taxon>
        <taxon>Herpotrichiellaceae</taxon>
        <taxon>Fonsecaea</taxon>
    </lineage>
</organism>
<evidence type="ECO:0000256" key="1">
    <source>
        <dbReference type="ARBA" id="ARBA00005495"/>
    </source>
</evidence>
<dbReference type="OrthoDB" id="2212170at2759"/>
<reference evidence="6 7" key="1">
    <citation type="submission" date="2015-01" db="EMBL/GenBank/DDBJ databases">
        <title>The Genome Sequence of Fonsecaea multimorphosa CBS 102226.</title>
        <authorList>
            <consortium name="The Broad Institute Genomics Platform"/>
            <person name="Cuomo C."/>
            <person name="de Hoog S."/>
            <person name="Gorbushina A."/>
            <person name="Stielow B."/>
            <person name="Teixiera M."/>
            <person name="Abouelleil A."/>
            <person name="Chapman S.B."/>
            <person name="Priest M."/>
            <person name="Young S.K."/>
            <person name="Wortman J."/>
            <person name="Nusbaum C."/>
            <person name="Birren B."/>
        </authorList>
    </citation>
    <scope>NUCLEOTIDE SEQUENCE [LARGE SCALE GENOMIC DNA]</scope>
    <source>
        <strain evidence="6 7">CBS 102226</strain>
    </source>
</reference>
<dbReference type="GeneID" id="27716742"/>
<dbReference type="VEuPathDB" id="FungiDB:Z520_10996"/>
<evidence type="ECO:0000259" key="5">
    <source>
        <dbReference type="PROSITE" id="PS51891"/>
    </source>
</evidence>
<dbReference type="STRING" id="1442371.A0A0D2KAC3"/>
<dbReference type="InterPro" id="IPR006913">
    <property type="entry name" value="CENP-V/GFA"/>
</dbReference>
<dbReference type="RefSeq" id="XP_016627476.1">
    <property type="nucleotide sequence ID" value="XM_016781487.1"/>
</dbReference>
<dbReference type="Proteomes" id="UP000053411">
    <property type="component" value="Unassembled WGS sequence"/>
</dbReference>
<protein>
    <recommendedName>
        <fullName evidence="5">CENP-V/GFA domain-containing protein</fullName>
    </recommendedName>
</protein>
<accession>A0A0D2KAC3</accession>
<evidence type="ECO:0000256" key="2">
    <source>
        <dbReference type="ARBA" id="ARBA00022723"/>
    </source>
</evidence>
<dbReference type="Pfam" id="PF04828">
    <property type="entry name" value="GFA"/>
    <property type="match status" value="1"/>
</dbReference>
<dbReference type="PANTHER" id="PTHR33337:SF30">
    <property type="entry name" value="DUF636 DOMAIN PROTEIN (AFU_ORTHOLOGUE AFUA_1G03180)"/>
    <property type="match status" value="1"/>
</dbReference>
<dbReference type="SUPFAM" id="SSF51316">
    <property type="entry name" value="Mss4-like"/>
    <property type="match status" value="1"/>
</dbReference>
<dbReference type="PANTHER" id="PTHR33337">
    <property type="entry name" value="GFA DOMAIN-CONTAINING PROTEIN"/>
    <property type="match status" value="1"/>
</dbReference>
<comment type="similarity">
    <text evidence="1">Belongs to the Gfa family.</text>
</comment>
<keyword evidence="4" id="KW-0456">Lyase</keyword>
<dbReference type="AlphaFoldDB" id="A0A0D2KAC3"/>
<evidence type="ECO:0000256" key="3">
    <source>
        <dbReference type="ARBA" id="ARBA00022833"/>
    </source>
</evidence>
<feature type="domain" description="CENP-V/GFA" evidence="5">
    <location>
        <begin position="1"/>
        <end position="98"/>
    </location>
</feature>
<evidence type="ECO:0000313" key="7">
    <source>
        <dbReference type="Proteomes" id="UP000053411"/>
    </source>
</evidence>
<name>A0A0D2KAC3_9EURO</name>
<keyword evidence="7" id="KW-1185">Reference proteome</keyword>
<keyword evidence="3" id="KW-0862">Zinc</keyword>
<dbReference type="GO" id="GO:0046872">
    <property type="term" value="F:metal ion binding"/>
    <property type="evidence" value="ECO:0007669"/>
    <property type="project" value="UniProtKB-KW"/>
</dbReference>
<evidence type="ECO:0000256" key="4">
    <source>
        <dbReference type="ARBA" id="ARBA00023239"/>
    </source>
</evidence>
<evidence type="ECO:0000313" key="6">
    <source>
        <dbReference type="EMBL" id="KIX93353.1"/>
    </source>
</evidence>
<keyword evidence="2" id="KW-0479">Metal-binding</keyword>
<dbReference type="GO" id="GO:0016846">
    <property type="term" value="F:carbon-sulfur lyase activity"/>
    <property type="evidence" value="ECO:0007669"/>
    <property type="project" value="InterPro"/>
</dbReference>
<proteinExistence type="inferred from homology"/>
<dbReference type="Gene3D" id="3.90.1590.10">
    <property type="entry name" value="glutathione-dependent formaldehyde- activating enzyme (gfa)"/>
    <property type="match status" value="1"/>
</dbReference>
<dbReference type="PROSITE" id="PS51891">
    <property type="entry name" value="CENP_V_GFA"/>
    <property type="match status" value="1"/>
</dbReference>
<dbReference type="InterPro" id="IPR011057">
    <property type="entry name" value="Mss4-like_sf"/>
</dbReference>
<dbReference type="EMBL" id="KN848095">
    <property type="protein sequence ID" value="KIX93353.1"/>
    <property type="molecule type" value="Genomic_DNA"/>
</dbReference>
<gene>
    <name evidence="6" type="ORF">Z520_10996</name>
</gene>
<sequence>MTALCHCTDCQKWAGSAFSTNVAVPTSNFSLTKGTPKAWQRLAVVSGKPNYHFFCGDCGSNLYAQPQGMAGLTLIKAGSLEQTNISIVAELFVTRRRDYISPVPGAQQLDQMP</sequence>